<dbReference type="Pfam" id="PF01239">
    <property type="entry name" value="PPTA"/>
    <property type="match status" value="5"/>
</dbReference>
<evidence type="ECO:0000256" key="1">
    <source>
        <dbReference type="ARBA" id="ARBA00006734"/>
    </source>
</evidence>
<evidence type="ECO:0000256" key="3">
    <source>
        <dbReference type="ARBA" id="ARBA00014772"/>
    </source>
</evidence>
<gene>
    <name evidence="10" type="ORF">EMPS_08907</name>
</gene>
<dbReference type="PROSITE" id="PS51450">
    <property type="entry name" value="LRR"/>
    <property type="match status" value="1"/>
</dbReference>
<keyword evidence="6" id="KW-0677">Repeat</keyword>
<dbReference type="PANTHER" id="PTHR11129:SF2">
    <property type="entry name" value="GERANYLGERANYL TRANSFERASE TYPE-2 SUBUNIT ALPHA"/>
    <property type="match status" value="1"/>
</dbReference>
<reference evidence="10" key="2">
    <citation type="journal article" date="2022" name="Microbiol. Resour. Announc.">
        <title>Whole-Genome Sequence of Entomortierella parvispora E1425, a Mucoromycotan Fungus Associated with Burkholderiaceae-Related Endosymbiotic Bacteria.</title>
        <authorList>
            <person name="Herlambang A."/>
            <person name="Guo Y."/>
            <person name="Takashima Y."/>
            <person name="Narisawa K."/>
            <person name="Ohta H."/>
            <person name="Nishizawa T."/>
        </authorList>
    </citation>
    <scope>NUCLEOTIDE SEQUENCE</scope>
    <source>
        <strain evidence="10">E1425</strain>
    </source>
</reference>
<dbReference type="InterPro" id="IPR032675">
    <property type="entry name" value="LRR_dom_sf"/>
</dbReference>
<protein>
    <recommendedName>
        <fullName evidence="3 9">Geranylgeranyl transferase type-2 subunit alpha</fullName>
        <ecNumber evidence="2 9">2.5.1.60</ecNumber>
    </recommendedName>
    <alternativeName>
        <fullName evidence="7 9">Geranylgeranyl transferase type II subunit alpha</fullName>
    </alternativeName>
</protein>
<comment type="catalytic activity">
    <reaction evidence="8 9">
        <text>geranylgeranyl diphosphate + L-cysteinyl-[protein] = S-geranylgeranyl-L-cysteinyl-[protein] + diphosphate</text>
        <dbReference type="Rhea" id="RHEA:21240"/>
        <dbReference type="Rhea" id="RHEA-COMP:10131"/>
        <dbReference type="Rhea" id="RHEA-COMP:11537"/>
        <dbReference type="ChEBI" id="CHEBI:29950"/>
        <dbReference type="ChEBI" id="CHEBI:33019"/>
        <dbReference type="ChEBI" id="CHEBI:57533"/>
        <dbReference type="ChEBI" id="CHEBI:86021"/>
        <dbReference type="EC" id="2.5.1.60"/>
    </reaction>
</comment>
<reference evidence="10" key="1">
    <citation type="submission" date="2021-11" db="EMBL/GenBank/DDBJ databases">
        <authorList>
            <person name="Herlambang A."/>
            <person name="Guo Y."/>
            <person name="Takashima Y."/>
            <person name="Nishizawa T."/>
        </authorList>
    </citation>
    <scope>NUCLEOTIDE SEQUENCE</scope>
    <source>
        <strain evidence="10">E1425</strain>
    </source>
</reference>
<dbReference type="FunFam" id="1.25.40.120:FF:000035">
    <property type="entry name" value="Geranylgeranyl transferase type-2 subunit alpha"/>
    <property type="match status" value="1"/>
</dbReference>
<evidence type="ECO:0000256" key="7">
    <source>
        <dbReference type="ARBA" id="ARBA00031267"/>
    </source>
</evidence>
<dbReference type="SUPFAM" id="SSF52058">
    <property type="entry name" value="L domain-like"/>
    <property type="match status" value="1"/>
</dbReference>
<proteinExistence type="inferred from homology"/>
<evidence type="ECO:0000256" key="4">
    <source>
        <dbReference type="ARBA" id="ARBA00022602"/>
    </source>
</evidence>
<evidence type="ECO:0000313" key="11">
    <source>
        <dbReference type="Proteomes" id="UP000827284"/>
    </source>
</evidence>
<evidence type="ECO:0000313" key="10">
    <source>
        <dbReference type="EMBL" id="GJJ76548.1"/>
    </source>
</evidence>
<accession>A0A9P3HHJ5</accession>
<organism evidence="10 11">
    <name type="scientific">Entomortierella parvispora</name>
    <dbReference type="NCBI Taxonomy" id="205924"/>
    <lineage>
        <taxon>Eukaryota</taxon>
        <taxon>Fungi</taxon>
        <taxon>Fungi incertae sedis</taxon>
        <taxon>Mucoromycota</taxon>
        <taxon>Mortierellomycotina</taxon>
        <taxon>Mortierellomycetes</taxon>
        <taxon>Mortierellales</taxon>
        <taxon>Mortierellaceae</taxon>
        <taxon>Entomortierella</taxon>
    </lineage>
</organism>
<comment type="function">
    <text evidence="9">Catalyzes the transfer of a geranyl-geranyl moiety from geranyl-geranyl pyrophosphate to cysteines occuring in specific C-terminal amino acid sequences.</text>
</comment>
<dbReference type="PROSITE" id="PS51147">
    <property type="entry name" value="PFTA"/>
    <property type="match status" value="5"/>
</dbReference>
<comment type="similarity">
    <text evidence="1 9">Belongs to the protein prenyltransferase subunit alpha family.</text>
</comment>
<evidence type="ECO:0000256" key="6">
    <source>
        <dbReference type="ARBA" id="ARBA00022737"/>
    </source>
</evidence>
<dbReference type="InterPro" id="IPR002088">
    <property type="entry name" value="Prenyl_trans_a"/>
</dbReference>
<evidence type="ECO:0000256" key="2">
    <source>
        <dbReference type="ARBA" id="ARBA00012656"/>
    </source>
</evidence>
<dbReference type="Gene3D" id="3.80.10.10">
    <property type="entry name" value="Ribonuclease Inhibitor"/>
    <property type="match status" value="1"/>
</dbReference>
<dbReference type="GO" id="GO:0005968">
    <property type="term" value="C:Rab-protein geranylgeranyltransferase complex"/>
    <property type="evidence" value="ECO:0007669"/>
    <property type="project" value="TreeGrafter"/>
</dbReference>
<dbReference type="GO" id="GO:0004663">
    <property type="term" value="F:Rab geranylgeranyltransferase activity"/>
    <property type="evidence" value="ECO:0007669"/>
    <property type="project" value="UniProtKB-UniRule"/>
</dbReference>
<dbReference type="OrthoDB" id="1658at2759"/>
<dbReference type="InterPro" id="IPR001611">
    <property type="entry name" value="Leu-rich_rpt"/>
</dbReference>
<sequence>MASRHGQKKVKEEAPELVKAREERESAILKDYLGLKEILKEVIDSQKRDNDALKVTTALLRKSPDYYTVWNVRRTILKEGFLDSADDDTANQIYTNELDFVQENLKLNPKSYWMWNHRRWCLEHMSQPRWDRELGMVNKFLEIDSRNFHGWDYRRYIIRQLDLVDKEASDKVLDRAQAEFDFTTNKIHKNFSNYSAWHNRSTLLGKLAEAMTEEEKESIVDNEFDLVKNAIYTDPEDQSAWLYDLWLIGREQKSISVLGASVISFHPLEIVVAFDQTVKLRNAFTVSTRLEHVAVPLEGEWKATGSDASLGSVWIFQQAPGAVYGPTVEVLIFTEDVCAVRAGSTLQSAVCFELETLNQDLNEISGQLTRLVVGKNLMFDVTKRIGPVAGPDGTIETQPSSSKHLVTSLTSSESLEGRVELLQREIASVRELIEIEPDCKWPIQILSTLLSELRETVSIHSMQAKDIDDECIELQEKLISIDPLRQERYEDRRTQLVFDRETLSIIKDSKRFPEIEFAPEQPRELDLAMRGLTHIPTSSYFIHLHSLNLDSNAIKSTRFLRNLLNVRRVNLSNNLIERLEGVQHAPSLEFLNLENNMIAKWEDVVAGFVFWREGKLARTGCSVKVLLGLNPVIENEGGENVLEQRWEDVGEVGIEIQWKSNELLLAEQEELEQQLQGAKDDGGEQGSFKMDGNRRVSTTVVEIATGH</sequence>
<name>A0A9P3HHJ5_9FUNG</name>
<evidence type="ECO:0000256" key="9">
    <source>
        <dbReference type="RuleBase" id="RU367120"/>
    </source>
</evidence>
<evidence type="ECO:0000256" key="5">
    <source>
        <dbReference type="ARBA" id="ARBA00022679"/>
    </source>
</evidence>
<keyword evidence="11" id="KW-1185">Reference proteome</keyword>
<comment type="caution">
    <text evidence="10">The sequence shown here is derived from an EMBL/GenBank/DDBJ whole genome shotgun (WGS) entry which is preliminary data.</text>
</comment>
<dbReference type="PANTHER" id="PTHR11129">
    <property type="entry name" value="PROTEIN FARNESYLTRANSFERASE ALPHA SUBUNIT/RAB GERANYLGERANYL TRANSFERASE ALPHA SUBUNIT"/>
    <property type="match status" value="1"/>
</dbReference>
<dbReference type="EMBL" id="BQFW01000012">
    <property type="protein sequence ID" value="GJJ76548.1"/>
    <property type="molecule type" value="Genomic_DNA"/>
</dbReference>
<dbReference type="Proteomes" id="UP000827284">
    <property type="component" value="Unassembled WGS sequence"/>
</dbReference>
<dbReference type="AlphaFoldDB" id="A0A9P3HHJ5"/>
<dbReference type="EC" id="2.5.1.60" evidence="2 9"/>
<evidence type="ECO:0000256" key="8">
    <source>
        <dbReference type="ARBA" id="ARBA00047658"/>
    </source>
</evidence>
<dbReference type="GO" id="GO:0097354">
    <property type="term" value="P:prenylation"/>
    <property type="evidence" value="ECO:0007669"/>
    <property type="project" value="UniProtKB-UniRule"/>
</dbReference>
<keyword evidence="4 9" id="KW-0637">Prenyltransferase</keyword>
<keyword evidence="5 9" id="KW-0808">Transferase</keyword>
<dbReference type="Gene3D" id="1.25.40.120">
    <property type="entry name" value="Protein prenylyltransferase"/>
    <property type="match status" value="2"/>
</dbReference>
<dbReference type="SUPFAM" id="SSF48439">
    <property type="entry name" value="Protein prenylyltransferase"/>
    <property type="match status" value="1"/>
</dbReference>